<evidence type="ECO:0000313" key="2">
    <source>
        <dbReference type="EMBL" id="KAG0593356.1"/>
    </source>
</evidence>
<accession>A0A8T0JDA7</accession>
<name>A0A8T0JDA7_CERPU</name>
<keyword evidence="3" id="KW-1185">Reference proteome</keyword>
<dbReference type="AlphaFoldDB" id="A0A8T0JDA7"/>
<sequence length="53" mass="5887">MFSEQLLVLILCCYTNSGSQCSFFGSFYHSNEELSYSNVGSTKVFSELVSSKS</sequence>
<feature type="chain" id="PRO_5035918455" evidence="1">
    <location>
        <begin position="22"/>
        <end position="53"/>
    </location>
</feature>
<evidence type="ECO:0000256" key="1">
    <source>
        <dbReference type="SAM" id="SignalP"/>
    </source>
</evidence>
<protein>
    <submittedName>
        <fullName evidence="2">Uncharacterized protein</fullName>
    </submittedName>
</protein>
<reference evidence="2" key="1">
    <citation type="submission" date="2020-06" db="EMBL/GenBank/DDBJ databases">
        <title>WGS assembly of Ceratodon purpureus strain R40.</title>
        <authorList>
            <person name="Carey S.B."/>
            <person name="Jenkins J."/>
            <person name="Shu S."/>
            <person name="Lovell J.T."/>
            <person name="Sreedasyam A."/>
            <person name="Maumus F."/>
            <person name="Tiley G.P."/>
            <person name="Fernandez-Pozo N."/>
            <person name="Barry K."/>
            <person name="Chen C."/>
            <person name="Wang M."/>
            <person name="Lipzen A."/>
            <person name="Daum C."/>
            <person name="Saski C.A."/>
            <person name="Payton A.C."/>
            <person name="Mcbreen J.C."/>
            <person name="Conrad R.E."/>
            <person name="Kollar L.M."/>
            <person name="Olsson S."/>
            <person name="Huttunen S."/>
            <person name="Landis J.B."/>
            <person name="Wickett N.J."/>
            <person name="Johnson M.G."/>
            <person name="Rensing S.A."/>
            <person name="Grimwood J."/>
            <person name="Schmutz J."/>
            <person name="Mcdaniel S.F."/>
        </authorList>
    </citation>
    <scope>NUCLEOTIDE SEQUENCE</scope>
    <source>
        <strain evidence="2">R40</strain>
    </source>
</reference>
<dbReference type="Proteomes" id="UP000822688">
    <property type="component" value="Chromosome 1"/>
</dbReference>
<proteinExistence type="predicted"/>
<organism evidence="2 3">
    <name type="scientific">Ceratodon purpureus</name>
    <name type="common">Fire moss</name>
    <name type="synonym">Dicranum purpureum</name>
    <dbReference type="NCBI Taxonomy" id="3225"/>
    <lineage>
        <taxon>Eukaryota</taxon>
        <taxon>Viridiplantae</taxon>
        <taxon>Streptophyta</taxon>
        <taxon>Embryophyta</taxon>
        <taxon>Bryophyta</taxon>
        <taxon>Bryophytina</taxon>
        <taxon>Bryopsida</taxon>
        <taxon>Dicranidae</taxon>
        <taxon>Pseudoditrichales</taxon>
        <taxon>Ditrichaceae</taxon>
        <taxon>Ceratodon</taxon>
    </lineage>
</organism>
<comment type="caution">
    <text evidence="2">The sequence shown here is derived from an EMBL/GenBank/DDBJ whole genome shotgun (WGS) entry which is preliminary data.</text>
</comment>
<feature type="signal peptide" evidence="1">
    <location>
        <begin position="1"/>
        <end position="21"/>
    </location>
</feature>
<keyword evidence="1" id="KW-0732">Signal</keyword>
<dbReference type="EMBL" id="CM026421">
    <property type="protein sequence ID" value="KAG0593356.1"/>
    <property type="molecule type" value="Genomic_DNA"/>
</dbReference>
<evidence type="ECO:0000313" key="3">
    <source>
        <dbReference type="Proteomes" id="UP000822688"/>
    </source>
</evidence>
<gene>
    <name evidence="2" type="ORF">KC19_1G323300</name>
</gene>